<dbReference type="PANTHER" id="PTHR34351:SF2">
    <property type="entry name" value="DUF58 DOMAIN-CONTAINING PROTEIN"/>
    <property type="match status" value="1"/>
</dbReference>
<reference evidence="4" key="1">
    <citation type="submission" date="2016-10" db="EMBL/GenBank/DDBJ databases">
        <authorList>
            <person name="Varghese N."/>
            <person name="Submissions S."/>
        </authorList>
    </citation>
    <scope>NUCLEOTIDE SEQUENCE [LARGE SCALE GENOMIC DNA]</scope>
    <source>
        <strain evidence="4">SP</strain>
    </source>
</reference>
<keyword evidence="1" id="KW-0812">Transmembrane</keyword>
<protein>
    <submittedName>
        <fullName evidence="3">Uncharacterized conserved protein, DUF58 family, contains vWF domain</fullName>
    </submittedName>
</protein>
<name>A0A1H3TNK2_9BACI</name>
<evidence type="ECO:0000313" key="3">
    <source>
        <dbReference type="EMBL" id="SDZ51690.1"/>
    </source>
</evidence>
<feature type="transmembrane region" description="Helical" evidence="1">
    <location>
        <begin position="12"/>
        <end position="31"/>
    </location>
</feature>
<gene>
    <name evidence="3" type="ORF">SAMN05421736_115108</name>
</gene>
<feature type="domain" description="DUF58" evidence="2">
    <location>
        <begin position="210"/>
        <end position="365"/>
    </location>
</feature>
<evidence type="ECO:0000313" key="4">
    <source>
        <dbReference type="Proteomes" id="UP000198935"/>
    </source>
</evidence>
<organism evidence="3 4">
    <name type="scientific">Evansella caseinilytica</name>
    <dbReference type="NCBI Taxonomy" id="1503961"/>
    <lineage>
        <taxon>Bacteria</taxon>
        <taxon>Bacillati</taxon>
        <taxon>Bacillota</taxon>
        <taxon>Bacilli</taxon>
        <taxon>Bacillales</taxon>
        <taxon>Bacillaceae</taxon>
        <taxon>Evansella</taxon>
    </lineage>
</organism>
<dbReference type="AlphaFoldDB" id="A0A1H3TNK2"/>
<dbReference type="Proteomes" id="UP000198935">
    <property type="component" value="Unassembled WGS sequence"/>
</dbReference>
<accession>A0A1H3TNK2</accession>
<dbReference type="PANTHER" id="PTHR34351">
    <property type="entry name" value="SLR1927 PROTEIN-RELATED"/>
    <property type="match status" value="1"/>
</dbReference>
<dbReference type="OrthoDB" id="140416at2"/>
<keyword evidence="4" id="KW-1185">Reference proteome</keyword>
<keyword evidence="1" id="KW-0472">Membrane</keyword>
<dbReference type="InterPro" id="IPR002881">
    <property type="entry name" value="DUF58"/>
</dbReference>
<keyword evidence="1" id="KW-1133">Transmembrane helix</keyword>
<evidence type="ECO:0000256" key="1">
    <source>
        <dbReference type="SAM" id="Phobius"/>
    </source>
</evidence>
<sequence length="414" mass="48099">MKLQKLLWKRFMQVVRGVFIGGVFIGFFSYAMFQGGFVSWFLFYSSTILVILLLLYAAIPLGSFHVTREMGEDARVSGSELTVTVVIRRKFPFPFLYLHVNDHFDEHLKKQMAANTWKTIFYPSFKRELEFTYTAPQIRRGEYFWYGIELRTSDMFGLFDKYKFVPLEETILVYPNYHEIERWSAYEKNDTETRLSSFDYIEDFTSVAGAREYVPGDKLTSIDWKITARSAKLMTKEFEEYIGENLFIVLNNHLPDADHDTLEAHEQGIELVTSIVMYAHRRRLKVGLNTLGNGTHSFPLESGADHQKRLVHHLAKIHGEPGGSFSARLKGIEDRFPQNTTVIIVSTEVTDDMLKRVQLYLSRRMKIYFCLMDRDGKTDKWEERRFAELRKMGAEVYLLSGGNIDHAIPAYAGD</sequence>
<dbReference type="EMBL" id="FNPI01000015">
    <property type="protein sequence ID" value="SDZ51690.1"/>
    <property type="molecule type" value="Genomic_DNA"/>
</dbReference>
<evidence type="ECO:0000259" key="2">
    <source>
        <dbReference type="Pfam" id="PF01882"/>
    </source>
</evidence>
<dbReference type="STRING" id="1503961.SAMN05421736_115108"/>
<dbReference type="Pfam" id="PF01882">
    <property type="entry name" value="DUF58"/>
    <property type="match status" value="1"/>
</dbReference>
<feature type="transmembrane region" description="Helical" evidence="1">
    <location>
        <begin position="37"/>
        <end position="59"/>
    </location>
</feature>
<proteinExistence type="predicted"/>